<sequence>MKLLMKISAVIYIALLFSCSNDTPASSENNTSKPSDNNKIKDDFSYLAVNASGKIQKIGNNTGKISTFSQFEGLNESYFVHLNNITTNSEKIFLINHISPSDKLYIFDKKTKTTISKELVFPKEITGFEPTLTSIIWDESKKILYGIIVDNPYSKSPTNTCYFIKINPNNFTITYEGLTFNQTASSSAYLNNNKVYSSYLNDGFTIEIDLVNNTAKKVLYNNAKTTYIKPIAYDNNMAYCFRQVPSRNILTKLNLSNNTYEDVLPNESFYSYPPFGNGFIDKLNDQYICFMTDSQQFQILKYNISTKTFSVLKITSDSTIDSNLIIIDKIDN</sequence>
<dbReference type="Proteomes" id="UP000257136">
    <property type="component" value="Unassembled WGS sequence"/>
</dbReference>
<organism evidence="2 3">
    <name type="scientific">Flavobacterium aquicola</name>
    <dbReference type="NCBI Taxonomy" id="1682742"/>
    <lineage>
        <taxon>Bacteria</taxon>
        <taxon>Pseudomonadati</taxon>
        <taxon>Bacteroidota</taxon>
        <taxon>Flavobacteriia</taxon>
        <taxon>Flavobacteriales</taxon>
        <taxon>Flavobacteriaceae</taxon>
        <taxon>Flavobacterium</taxon>
    </lineage>
</organism>
<comment type="caution">
    <text evidence="2">The sequence shown here is derived from an EMBL/GenBank/DDBJ whole genome shotgun (WGS) entry which is preliminary data.</text>
</comment>
<evidence type="ECO:0000313" key="2">
    <source>
        <dbReference type="EMBL" id="REH00879.1"/>
    </source>
</evidence>
<evidence type="ECO:0000313" key="3">
    <source>
        <dbReference type="Proteomes" id="UP000257136"/>
    </source>
</evidence>
<proteinExistence type="predicted"/>
<dbReference type="PROSITE" id="PS51257">
    <property type="entry name" value="PROKAR_LIPOPROTEIN"/>
    <property type="match status" value="1"/>
</dbReference>
<dbReference type="AlphaFoldDB" id="A0A3E0ERV5"/>
<reference evidence="2 3" key="1">
    <citation type="submission" date="2018-08" db="EMBL/GenBank/DDBJ databases">
        <title>Genomic Encyclopedia of Archaeal and Bacterial Type Strains, Phase II (KMG-II): from individual species to whole genera.</title>
        <authorList>
            <person name="Goeker M."/>
        </authorList>
    </citation>
    <scope>NUCLEOTIDE SEQUENCE [LARGE SCALE GENOMIC DNA]</scope>
    <source>
        <strain evidence="2 3">DSM 100880</strain>
    </source>
</reference>
<evidence type="ECO:0000256" key="1">
    <source>
        <dbReference type="SAM" id="SignalP"/>
    </source>
</evidence>
<gene>
    <name evidence="2" type="ORF">C8P67_102130</name>
</gene>
<keyword evidence="3" id="KW-1185">Reference proteome</keyword>
<dbReference type="EMBL" id="QUNI01000002">
    <property type="protein sequence ID" value="REH00879.1"/>
    <property type="molecule type" value="Genomic_DNA"/>
</dbReference>
<protein>
    <recommendedName>
        <fullName evidence="4">6-bladed beta-propeller protein</fullName>
    </recommendedName>
</protein>
<accession>A0A3E0ERV5</accession>
<keyword evidence="1" id="KW-0732">Signal</keyword>
<feature type="chain" id="PRO_5017686103" description="6-bladed beta-propeller protein" evidence="1">
    <location>
        <begin position="28"/>
        <end position="332"/>
    </location>
</feature>
<dbReference type="OrthoDB" id="1344476at2"/>
<evidence type="ECO:0008006" key="4">
    <source>
        <dbReference type="Google" id="ProtNLM"/>
    </source>
</evidence>
<feature type="signal peptide" evidence="1">
    <location>
        <begin position="1"/>
        <end position="27"/>
    </location>
</feature>
<name>A0A3E0ERV5_9FLAO</name>
<dbReference type="SUPFAM" id="SSF101898">
    <property type="entry name" value="NHL repeat"/>
    <property type="match status" value="1"/>
</dbReference>